<comment type="caution">
    <text evidence="5">The sequence shown here is derived from an EMBL/GenBank/DDBJ whole genome shotgun (WGS) entry which is preliminary data.</text>
</comment>
<dbReference type="InterPro" id="IPR004130">
    <property type="entry name" value="Gpn"/>
</dbReference>
<keyword evidence="2" id="KW-0547">Nucleotide-binding</keyword>
<keyword evidence="6" id="KW-1185">Reference proteome</keyword>
<dbReference type="GO" id="GO:0016787">
    <property type="term" value="F:hydrolase activity"/>
    <property type="evidence" value="ECO:0007669"/>
    <property type="project" value="UniProtKB-KW"/>
</dbReference>
<comment type="similarity">
    <text evidence="1">Belongs to the GPN-loop GTPase family.</text>
</comment>
<dbReference type="PANTHER" id="PTHR42708">
    <property type="entry name" value="ATP/GTP-BINDING PROTEIN-RELATED"/>
    <property type="match status" value="1"/>
</dbReference>
<keyword evidence="3" id="KW-0378">Hydrolase</keyword>
<accession>A0A941ETR6</accession>
<dbReference type="PRINTS" id="PR00449">
    <property type="entry name" value="RASTRNSFRMNG"/>
</dbReference>
<organism evidence="5 6">
    <name type="scientific">Actinospica durhamensis</name>
    <dbReference type="NCBI Taxonomy" id="1508375"/>
    <lineage>
        <taxon>Bacteria</taxon>
        <taxon>Bacillati</taxon>
        <taxon>Actinomycetota</taxon>
        <taxon>Actinomycetes</taxon>
        <taxon>Catenulisporales</taxon>
        <taxon>Actinospicaceae</taxon>
        <taxon>Actinospica</taxon>
    </lineage>
</organism>
<dbReference type="AlphaFoldDB" id="A0A941ETR6"/>
<dbReference type="EMBL" id="JAGSOG010000265">
    <property type="protein sequence ID" value="MBR7838190.1"/>
    <property type="molecule type" value="Genomic_DNA"/>
</dbReference>
<protein>
    <submittedName>
        <fullName evidence="5">ATP/GTP-binding protein</fullName>
    </submittedName>
</protein>
<evidence type="ECO:0000256" key="1">
    <source>
        <dbReference type="ARBA" id="ARBA00005290"/>
    </source>
</evidence>
<dbReference type="GO" id="GO:0005525">
    <property type="term" value="F:GTP binding"/>
    <property type="evidence" value="ECO:0007669"/>
    <property type="project" value="UniProtKB-KW"/>
</dbReference>
<evidence type="ECO:0000256" key="4">
    <source>
        <dbReference type="ARBA" id="ARBA00023134"/>
    </source>
</evidence>
<evidence type="ECO:0000313" key="6">
    <source>
        <dbReference type="Proteomes" id="UP000675781"/>
    </source>
</evidence>
<dbReference type="Proteomes" id="UP000675781">
    <property type="component" value="Unassembled WGS sequence"/>
</dbReference>
<dbReference type="PANTHER" id="PTHR42708:SF1">
    <property type="entry name" value="GLIDING MOTILITY PROTEIN MGLA"/>
    <property type="match status" value="1"/>
</dbReference>
<evidence type="ECO:0000313" key="5">
    <source>
        <dbReference type="EMBL" id="MBR7838190.1"/>
    </source>
</evidence>
<dbReference type="InterPro" id="IPR052705">
    <property type="entry name" value="Gliding_Motility_GTPase"/>
</dbReference>
<proteinExistence type="inferred from homology"/>
<dbReference type="SUPFAM" id="SSF52540">
    <property type="entry name" value="P-loop containing nucleoside triphosphate hydrolases"/>
    <property type="match status" value="1"/>
</dbReference>
<evidence type="ECO:0000256" key="3">
    <source>
        <dbReference type="ARBA" id="ARBA00022801"/>
    </source>
</evidence>
<keyword evidence="4" id="KW-0342">GTP-binding</keyword>
<evidence type="ECO:0000256" key="2">
    <source>
        <dbReference type="ARBA" id="ARBA00022741"/>
    </source>
</evidence>
<reference evidence="5" key="1">
    <citation type="submission" date="2021-04" db="EMBL/GenBank/DDBJ databases">
        <title>Genome based classification of Actinospica acidithermotolerans sp. nov., an actinobacterium isolated from an Indonesian hot spring.</title>
        <authorList>
            <person name="Kusuma A.B."/>
            <person name="Putra K.E."/>
            <person name="Nafisah S."/>
            <person name="Loh J."/>
            <person name="Nouioui I."/>
            <person name="Goodfellow M."/>
        </authorList>
    </citation>
    <scope>NUCLEOTIDE SEQUENCE</scope>
    <source>
        <strain evidence="5">CSCA 57</strain>
    </source>
</reference>
<dbReference type="InterPro" id="IPR027417">
    <property type="entry name" value="P-loop_NTPase"/>
</dbReference>
<gene>
    <name evidence="5" type="ORF">KDL01_33265</name>
</gene>
<sequence>MKIAVVGPLGVGKTTLVTSVSEISPLTTEETMTREGARIDVLGHRSTKTTTTVAMDFGRISLGESIVLYLFGTPGQERFWFLWDGLVDGALGAVVLVDVRRLEESFDVLERLERRGSAFIVAANGFPEAPVYPVETLRQALDLPDGVPVLNFDARSRADCRRVLIALTEYLLALSRLPRADQDDQAAREQVRSSQG</sequence>
<name>A0A941ETR6_9ACTN</name>
<dbReference type="Pfam" id="PF03029">
    <property type="entry name" value="ATP_bind_1"/>
    <property type="match status" value="1"/>
</dbReference>
<dbReference type="CDD" id="cd00882">
    <property type="entry name" value="Ras_like_GTPase"/>
    <property type="match status" value="1"/>
</dbReference>
<dbReference type="Gene3D" id="3.40.50.300">
    <property type="entry name" value="P-loop containing nucleotide triphosphate hydrolases"/>
    <property type="match status" value="1"/>
</dbReference>